<reference evidence="1" key="1">
    <citation type="submission" date="2019-08" db="EMBL/GenBank/DDBJ databases">
        <authorList>
            <person name="Kucharzyk K."/>
            <person name="Murdoch R.W."/>
            <person name="Higgins S."/>
            <person name="Loffler F."/>
        </authorList>
    </citation>
    <scope>NUCLEOTIDE SEQUENCE</scope>
</reference>
<sequence>MLNQLRLRIMIVIRRNGTNCLGADFFSMFGQFDCFCGGDSSDMDDSESVSLLLIYDAGNQFAFFCGH</sequence>
<name>A0A645GWX0_9ZZZZ</name>
<organism evidence="1">
    <name type="scientific">bioreactor metagenome</name>
    <dbReference type="NCBI Taxonomy" id="1076179"/>
    <lineage>
        <taxon>unclassified sequences</taxon>
        <taxon>metagenomes</taxon>
        <taxon>ecological metagenomes</taxon>
    </lineage>
</organism>
<evidence type="ECO:0000313" key="1">
    <source>
        <dbReference type="EMBL" id="MPN28143.1"/>
    </source>
</evidence>
<dbReference type="AlphaFoldDB" id="A0A645GWX0"/>
<proteinExistence type="predicted"/>
<protein>
    <submittedName>
        <fullName evidence="1">Uncharacterized protein</fullName>
    </submittedName>
</protein>
<accession>A0A645GWX0</accession>
<gene>
    <name evidence="1" type="ORF">SDC9_175582</name>
</gene>
<dbReference type="EMBL" id="VSSQ01078316">
    <property type="protein sequence ID" value="MPN28143.1"/>
    <property type="molecule type" value="Genomic_DNA"/>
</dbReference>
<comment type="caution">
    <text evidence="1">The sequence shown here is derived from an EMBL/GenBank/DDBJ whole genome shotgun (WGS) entry which is preliminary data.</text>
</comment>